<sequence length="734" mass="83971">MDSGASNTDLSSTGNKSETSFKISLRIPGYTAYLDDGSTNNLEASNHVLEVTIGGYSMCKLLTDVASKTKWGTCQEPTFWYWDIEKRGLQCVITDDDLNSVFQKFGRMKLVTFVVEFPIKPTYKSSMTMEQKMEKLPVRRNPNVAPKPINSEDNESEEDEENVDPAWMDDEDIFMDDHEVFVSLGLRAEDEAARINLEKDGAGLIDDNAQIPVDDYAENEPLFAIDKENPKIKKGETFPTMEDFRMALRQYAILNEFEVHKVKTDIKRYRAECKANGCPWRIVANRLVGQPTIEITMIPNEHECMGSGKLESKMASQKWVAERVLAWLKKKSALGVADLQDKLLEKYGVEVGYGTVWAGRQRAMDIIYGAWEDSFATLFNFRAELLQRSPGTIFEIATKKNEDDVIFDKLFVAMKPCIDGFQQGCRPYLGIDSTALNGKYKGHLASATALDGNNWMYHVAWAIFESESTENWTWFMRQLEKAIGHPPSLVISTDACKGLDAAVKEVFPGIEHRECMRYLWANFKKKYRGEVYDKNMWPAARAYKSDKFNFHFNQVVAASPDIIDYMNAHHNHLWSRSMFSNDIKCDYLNNNLAESFNNWIKKIKDLPLVKLIDRLRQMTMDLWDKRRRIGSKLSGVILPTIIKQLKAKTRGLRQMKVSKGVHTTEVFGFHYDMTPWRHVVELSSHTCSCGEWQMTGKPCPHALAFIQMLTWLLMSINTTPWRGSRLPTVAPFHP</sequence>
<dbReference type="InterPro" id="IPR007527">
    <property type="entry name" value="Znf_SWIM"/>
</dbReference>
<evidence type="ECO:0000256" key="3">
    <source>
        <dbReference type="ARBA" id="ARBA00022833"/>
    </source>
</evidence>
<dbReference type="SMART" id="SM00575">
    <property type="entry name" value="ZnF_PMZ"/>
    <property type="match status" value="1"/>
</dbReference>
<reference evidence="7" key="1">
    <citation type="submission" date="2014-09" db="EMBL/GenBank/DDBJ databases">
        <authorList>
            <person name="Magalhaes I.L.F."/>
            <person name="Oliveira U."/>
            <person name="Santos F.R."/>
            <person name="Vidigal T.H.D.A."/>
            <person name="Brescovit A.D."/>
            <person name="Santos A.J."/>
        </authorList>
    </citation>
    <scope>NUCLEOTIDE SEQUENCE</scope>
    <source>
        <tissue evidence="7">Shoot tissue taken approximately 20 cm above the soil surface</tissue>
    </source>
</reference>
<feature type="compositionally biased region" description="Acidic residues" evidence="5">
    <location>
        <begin position="152"/>
        <end position="161"/>
    </location>
</feature>
<protein>
    <recommendedName>
        <fullName evidence="6">SWIM-type domain-containing protein</fullName>
    </recommendedName>
</protein>
<evidence type="ECO:0000313" key="7">
    <source>
        <dbReference type="EMBL" id="JAE27745.1"/>
    </source>
</evidence>
<feature type="region of interest" description="Disordered" evidence="5">
    <location>
        <begin position="139"/>
        <end position="161"/>
    </location>
</feature>
<keyword evidence="2 4" id="KW-0863">Zinc-finger</keyword>
<dbReference type="Pfam" id="PF04434">
    <property type="entry name" value="SWIM"/>
    <property type="match status" value="1"/>
</dbReference>
<evidence type="ECO:0000259" key="6">
    <source>
        <dbReference type="PROSITE" id="PS50966"/>
    </source>
</evidence>
<dbReference type="InterPro" id="IPR018289">
    <property type="entry name" value="MULE_transposase_dom"/>
</dbReference>
<dbReference type="AlphaFoldDB" id="A0A0A9GRG2"/>
<dbReference type="PROSITE" id="PS50966">
    <property type="entry name" value="ZF_SWIM"/>
    <property type="match status" value="1"/>
</dbReference>
<name>A0A0A9GRG2_ARUDO</name>
<reference evidence="7" key="2">
    <citation type="journal article" date="2015" name="Data Brief">
        <title>Shoot transcriptome of the giant reed, Arundo donax.</title>
        <authorList>
            <person name="Barrero R.A."/>
            <person name="Guerrero F.D."/>
            <person name="Moolhuijzen P."/>
            <person name="Goolsby J.A."/>
            <person name="Tidwell J."/>
            <person name="Bellgard S.E."/>
            <person name="Bellgard M.I."/>
        </authorList>
    </citation>
    <scope>NUCLEOTIDE SEQUENCE</scope>
    <source>
        <tissue evidence="7">Shoot tissue taken approximately 20 cm above the soil surface</tissue>
    </source>
</reference>
<dbReference type="Pfam" id="PF03108">
    <property type="entry name" value="DBD_Tnp_Mut"/>
    <property type="match status" value="1"/>
</dbReference>
<evidence type="ECO:0000256" key="4">
    <source>
        <dbReference type="PROSITE-ProRule" id="PRU00325"/>
    </source>
</evidence>
<dbReference type="GO" id="GO:0008270">
    <property type="term" value="F:zinc ion binding"/>
    <property type="evidence" value="ECO:0007669"/>
    <property type="project" value="UniProtKB-KW"/>
</dbReference>
<evidence type="ECO:0000256" key="5">
    <source>
        <dbReference type="SAM" id="MobiDB-lite"/>
    </source>
</evidence>
<organism evidence="7">
    <name type="scientific">Arundo donax</name>
    <name type="common">Giant reed</name>
    <name type="synonym">Donax arundinaceus</name>
    <dbReference type="NCBI Taxonomy" id="35708"/>
    <lineage>
        <taxon>Eukaryota</taxon>
        <taxon>Viridiplantae</taxon>
        <taxon>Streptophyta</taxon>
        <taxon>Embryophyta</taxon>
        <taxon>Tracheophyta</taxon>
        <taxon>Spermatophyta</taxon>
        <taxon>Magnoliopsida</taxon>
        <taxon>Liliopsida</taxon>
        <taxon>Poales</taxon>
        <taxon>Poaceae</taxon>
        <taxon>PACMAD clade</taxon>
        <taxon>Arundinoideae</taxon>
        <taxon>Arundineae</taxon>
        <taxon>Arundo</taxon>
    </lineage>
</organism>
<dbReference type="EMBL" id="GBRH01170151">
    <property type="protein sequence ID" value="JAE27745.1"/>
    <property type="molecule type" value="Transcribed_RNA"/>
</dbReference>
<dbReference type="PANTHER" id="PTHR31973:SF195">
    <property type="entry name" value="MUDR FAMILY TRANSPOSASE"/>
    <property type="match status" value="1"/>
</dbReference>
<dbReference type="Pfam" id="PF10551">
    <property type="entry name" value="MULE"/>
    <property type="match status" value="1"/>
</dbReference>
<keyword evidence="3" id="KW-0862">Zinc</keyword>
<evidence type="ECO:0000256" key="1">
    <source>
        <dbReference type="ARBA" id="ARBA00022723"/>
    </source>
</evidence>
<evidence type="ECO:0000256" key="2">
    <source>
        <dbReference type="ARBA" id="ARBA00022771"/>
    </source>
</evidence>
<accession>A0A0A9GRG2</accession>
<dbReference type="PANTHER" id="PTHR31973">
    <property type="entry name" value="POLYPROTEIN, PUTATIVE-RELATED"/>
    <property type="match status" value="1"/>
</dbReference>
<keyword evidence="1" id="KW-0479">Metal-binding</keyword>
<dbReference type="InterPro" id="IPR006564">
    <property type="entry name" value="Znf_PMZ"/>
</dbReference>
<proteinExistence type="predicted"/>
<dbReference type="InterPro" id="IPR004332">
    <property type="entry name" value="Transposase_MuDR"/>
</dbReference>
<feature type="domain" description="SWIM-type" evidence="6">
    <location>
        <begin position="678"/>
        <end position="710"/>
    </location>
</feature>